<dbReference type="AlphaFoldDB" id="A0A0C9WTQ1"/>
<proteinExistence type="predicted"/>
<organism evidence="1 2">
    <name type="scientific">Laccaria amethystina LaAM-08-1</name>
    <dbReference type="NCBI Taxonomy" id="1095629"/>
    <lineage>
        <taxon>Eukaryota</taxon>
        <taxon>Fungi</taxon>
        <taxon>Dikarya</taxon>
        <taxon>Basidiomycota</taxon>
        <taxon>Agaricomycotina</taxon>
        <taxon>Agaricomycetes</taxon>
        <taxon>Agaricomycetidae</taxon>
        <taxon>Agaricales</taxon>
        <taxon>Agaricineae</taxon>
        <taxon>Hydnangiaceae</taxon>
        <taxon>Laccaria</taxon>
    </lineage>
</organism>
<keyword evidence="2" id="KW-1185">Reference proteome</keyword>
<dbReference type="HOGENOM" id="CLU_2873850_0_0_1"/>
<dbReference type="EMBL" id="KN838758">
    <property type="protein sequence ID" value="KIJ95385.1"/>
    <property type="molecule type" value="Genomic_DNA"/>
</dbReference>
<reference evidence="2" key="2">
    <citation type="submission" date="2015-01" db="EMBL/GenBank/DDBJ databases">
        <title>Evolutionary Origins and Diversification of the Mycorrhizal Mutualists.</title>
        <authorList>
            <consortium name="DOE Joint Genome Institute"/>
            <consortium name="Mycorrhizal Genomics Consortium"/>
            <person name="Kohler A."/>
            <person name="Kuo A."/>
            <person name="Nagy L.G."/>
            <person name="Floudas D."/>
            <person name="Copeland A."/>
            <person name="Barry K.W."/>
            <person name="Cichocki N."/>
            <person name="Veneault-Fourrey C."/>
            <person name="LaButti K."/>
            <person name="Lindquist E.A."/>
            <person name="Lipzen A."/>
            <person name="Lundell T."/>
            <person name="Morin E."/>
            <person name="Murat C."/>
            <person name="Riley R."/>
            <person name="Ohm R."/>
            <person name="Sun H."/>
            <person name="Tunlid A."/>
            <person name="Henrissat B."/>
            <person name="Grigoriev I.V."/>
            <person name="Hibbett D.S."/>
            <person name="Martin F."/>
        </authorList>
    </citation>
    <scope>NUCLEOTIDE SEQUENCE [LARGE SCALE GENOMIC DNA]</scope>
    <source>
        <strain evidence="2">LaAM-08-1</strain>
    </source>
</reference>
<evidence type="ECO:0000313" key="1">
    <source>
        <dbReference type="EMBL" id="KIJ95385.1"/>
    </source>
</evidence>
<evidence type="ECO:0000313" key="2">
    <source>
        <dbReference type="Proteomes" id="UP000054477"/>
    </source>
</evidence>
<gene>
    <name evidence="1" type="ORF">K443DRAFT_108866</name>
</gene>
<protein>
    <submittedName>
        <fullName evidence="1">Uncharacterized protein</fullName>
    </submittedName>
</protein>
<sequence>VFPDSRTISANYAKSLKGQAWTSPSHSTWSNISMAEGALQPVFALPEQRGWPTNPLPLSGVQWP</sequence>
<feature type="non-terminal residue" evidence="1">
    <location>
        <position position="1"/>
    </location>
</feature>
<name>A0A0C9WTQ1_9AGAR</name>
<reference evidence="1 2" key="1">
    <citation type="submission" date="2014-04" db="EMBL/GenBank/DDBJ databases">
        <authorList>
            <consortium name="DOE Joint Genome Institute"/>
            <person name="Kuo A."/>
            <person name="Kohler A."/>
            <person name="Nagy L.G."/>
            <person name="Floudas D."/>
            <person name="Copeland A."/>
            <person name="Barry K.W."/>
            <person name="Cichocki N."/>
            <person name="Veneault-Fourrey C."/>
            <person name="LaButti K."/>
            <person name="Lindquist E.A."/>
            <person name="Lipzen A."/>
            <person name="Lundell T."/>
            <person name="Morin E."/>
            <person name="Murat C."/>
            <person name="Sun H."/>
            <person name="Tunlid A."/>
            <person name="Henrissat B."/>
            <person name="Grigoriev I.V."/>
            <person name="Hibbett D.S."/>
            <person name="Martin F."/>
            <person name="Nordberg H.P."/>
            <person name="Cantor M.N."/>
            <person name="Hua S.X."/>
        </authorList>
    </citation>
    <scope>NUCLEOTIDE SEQUENCE [LARGE SCALE GENOMIC DNA]</scope>
    <source>
        <strain evidence="1 2">LaAM-08-1</strain>
    </source>
</reference>
<accession>A0A0C9WTQ1</accession>
<dbReference type="Proteomes" id="UP000054477">
    <property type="component" value="Unassembled WGS sequence"/>
</dbReference>